<reference evidence="2" key="1">
    <citation type="journal article" date="2008" name="Nat. Genet.">
        <title>The Pristionchus pacificus genome provides a unique perspective on nematode lifestyle and parasitism.</title>
        <authorList>
            <person name="Dieterich C."/>
            <person name="Clifton S.W."/>
            <person name="Schuster L.N."/>
            <person name="Chinwalla A."/>
            <person name="Delehaunty K."/>
            <person name="Dinkelacker I."/>
            <person name="Fulton L."/>
            <person name="Fulton R."/>
            <person name="Godfrey J."/>
            <person name="Minx P."/>
            <person name="Mitreva M."/>
            <person name="Roeseler W."/>
            <person name="Tian H."/>
            <person name="Witte H."/>
            <person name="Yang S.P."/>
            <person name="Wilson R.K."/>
            <person name="Sommer R.J."/>
        </authorList>
    </citation>
    <scope>NUCLEOTIDE SEQUENCE [LARGE SCALE GENOMIC DNA]</scope>
    <source>
        <strain evidence="2">PS312</strain>
    </source>
</reference>
<protein>
    <submittedName>
        <fullName evidence="1">Uncharacterized protein</fullName>
    </submittedName>
</protein>
<accession>A0A2A6CAF8</accession>
<organism evidence="1 2">
    <name type="scientific">Pristionchus pacificus</name>
    <name type="common">Parasitic nematode worm</name>
    <dbReference type="NCBI Taxonomy" id="54126"/>
    <lineage>
        <taxon>Eukaryota</taxon>
        <taxon>Metazoa</taxon>
        <taxon>Ecdysozoa</taxon>
        <taxon>Nematoda</taxon>
        <taxon>Chromadorea</taxon>
        <taxon>Rhabditida</taxon>
        <taxon>Rhabditina</taxon>
        <taxon>Diplogasteromorpha</taxon>
        <taxon>Diplogasteroidea</taxon>
        <taxon>Neodiplogasteridae</taxon>
        <taxon>Pristionchus</taxon>
    </lineage>
</organism>
<accession>A0A8R1YVL9</accession>
<keyword evidence="2" id="KW-1185">Reference proteome</keyword>
<sequence length="133" mass="15231">DDSSGGISFFPPRLLLHSVGLSRESARFLREKAAAAAARQHGLCSAKLLTVSTLLPLRPSPYSLNWERRRRFSLLNEKWKGRNCPQITVLDLVCRRLKLLIVVNVEKILDDDDEEIPIVKWRIFVLSMNLHVK</sequence>
<name>A0A2A6CAF8_PRIPA</name>
<dbReference type="Proteomes" id="UP000005239">
    <property type="component" value="Unassembled WGS sequence"/>
</dbReference>
<reference evidence="1" key="2">
    <citation type="submission" date="2022-06" db="UniProtKB">
        <authorList>
            <consortium name="EnsemblMetazoa"/>
        </authorList>
    </citation>
    <scope>IDENTIFICATION</scope>
    <source>
        <strain evidence="1">PS312</strain>
    </source>
</reference>
<proteinExistence type="predicted"/>
<evidence type="ECO:0000313" key="1">
    <source>
        <dbReference type="EnsemblMetazoa" id="PPA39046.1"/>
    </source>
</evidence>
<dbReference type="AlphaFoldDB" id="A0A2A6CAF8"/>
<gene>
    <name evidence="1" type="primary">WBGene00277415</name>
</gene>
<evidence type="ECO:0000313" key="2">
    <source>
        <dbReference type="Proteomes" id="UP000005239"/>
    </source>
</evidence>
<dbReference type="EnsemblMetazoa" id="PPA39046.1">
    <property type="protein sequence ID" value="PPA39046.1"/>
    <property type="gene ID" value="WBGene00277415"/>
</dbReference>